<protein>
    <submittedName>
        <fullName evidence="1">Uncharacterized protein</fullName>
    </submittedName>
</protein>
<dbReference type="AlphaFoldDB" id="A0A1V4SSM7"/>
<dbReference type="OrthoDB" id="2637514at2"/>
<comment type="caution">
    <text evidence="1">The sequence shown here is derived from an EMBL/GenBank/DDBJ whole genome shotgun (WGS) entry which is preliminary data.</text>
</comment>
<organism evidence="1 2">
    <name type="scientific">Ruminiclostridium hungatei</name>
    <name type="common">Clostridium hungatei</name>
    <dbReference type="NCBI Taxonomy" id="48256"/>
    <lineage>
        <taxon>Bacteria</taxon>
        <taxon>Bacillati</taxon>
        <taxon>Bacillota</taxon>
        <taxon>Clostridia</taxon>
        <taxon>Eubacteriales</taxon>
        <taxon>Oscillospiraceae</taxon>
        <taxon>Ruminiclostridium</taxon>
    </lineage>
</organism>
<evidence type="ECO:0000313" key="1">
    <source>
        <dbReference type="EMBL" id="OPX46466.1"/>
    </source>
</evidence>
<sequence length="175" mass="20604">MKCIIDLTNAHFDRIDFTEARIIDFYCRQILPSEFDFTVWGATLLLGSNWNHDKNFLLGYEEDMYVSGIGTVKMNGVVSGNIEVYAYDNIKDKQNRSIFVKNQNGSELTYKKHWGKQEFDDMSKEYIWECVITWPYGFCNLKINCKGSVFFEFDVKNLVTVKDYLKNPKLYTFQE</sequence>
<accession>A0A1V4SSM7</accession>
<dbReference type="RefSeq" id="WP_080062779.1">
    <property type="nucleotide sequence ID" value="NZ_MZGX01000001.1"/>
</dbReference>
<proteinExistence type="predicted"/>
<dbReference type="EMBL" id="MZGX01000001">
    <property type="protein sequence ID" value="OPX46466.1"/>
    <property type="molecule type" value="Genomic_DNA"/>
</dbReference>
<gene>
    <name evidence="1" type="ORF">CLHUN_02850</name>
</gene>
<evidence type="ECO:0000313" key="2">
    <source>
        <dbReference type="Proteomes" id="UP000191554"/>
    </source>
</evidence>
<name>A0A1V4SSM7_RUMHU</name>
<dbReference type="STRING" id="48256.CLHUN_02850"/>
<reference evidence="1 2" key="1">
    <citation type="submission" date="2017-03" db="EMBL/GenBank/DDBJ databases">
        <title>Genome sequence of Clostridium hungatei DSM 14427.</title>
        <authorList>
            <person name="Poehlein A."/>
            <person name="Daniel R."/>
        </authorList>
    </citation>
    <scope>NUCLEOTIDE SEQUENCE [LARGE SCALE GENOMIC DNA]</scope>
    <source>
        <strain evidence="1 2">DSM 14427</strain>
    </source>
</reference>
<dbReference type="Proteomes" id="UP000191554">
    <property type="component" value="Unassembled WGS sequence"/>
</dbReference>
<keyword evidence="2" id="KW-1185">Reference proteome</keyword>